<evidence type="ECO:0000256" key="1">
    <source>
        <dbReference type="ARBA" id="ARBA00004123"/>
    </source>
</evidence>
<comment type="catalytic activity">
    <reaction evidence="14">
        <text>an acyl-CoA + H2O = an acyl-4'-phosphopantetheine + adenosine 3',5'-bisphosphate + 2 H(+)</text>
        <dbReference type="Rhea" id="RHEA:50044"/>
        <dbReference type="ChEBI" id="CHEBI:15377"/>
        <dbReference type="ChEBI" id="CHEBI:15378"/>
        <dbReference type="ChEBI" id="CHEBI:58342"/>
        <dbReference type="ChEBI" id="CHEBI:58343"/>
        <dbReference type="ChEBI" id="CHEBI:132023"/>
    </reaction>
</comment>
<evidence type="ECO:0000256" key="7">
    <source>
        <dbReference type="ARBA" id="ARBA00022989"/>
    </source>
</evidence>
<dbReference type="GO" id="GO:0008654">
    <property type="term" value="P:phospholipid biosynthetic process"/>
    <property type="evidence" value="ECO:0007669"/>
    <property type="project" value="UniProtKB-KW"/>
</dbReference>
<evidence type="ECO:0000256" key="6">
    <source>
        <dbReference type="ARBA" id="ARBA00022824"/>
    </source>
</evidence>
<dbReference type="AlphaFoldDB" id="A0A1E4SHN3"/>
<feature type="transmembrane region" description="Helical" evidence="16">
    <location>
        <begin position="398"/>
        <end position="415"/>
    </location>
</feature>
<feature type="active site" evidence="14">
    <location>
        <position position="392"/>
    </location>
</feature>
<evidence type="ECO:0000313" key="17">
    <source>
        <dbReference type="EMBL" id="ODV78995.1"/>
    </source>
</evidence>
<feature type="transmembrane region" description="Helical" evidence="16">
    <location>
        <begin position="216"/>
        <end position="237"/>
    </location>
</feature>
<feature type="transmembrane region" description="Helical" evidence="16">
    <location>
        <begin position="187"/>
        <end position="204"/>
    </location>
</feature>
<dbReference type="InterPro" id="IPR019388">
    <property type="entry name" value="FIT"/>
</dbReference>
<comment type="similarity">
    <text evidence="14">Belongs to the FIT family. Fungal FIT2B/SCS3 subfamily.</text>
</comment>
<keyword evidence="11" id="KW-0010">Activator</keyword>
<accession>A0A1E4SHN3</accession>
<dbReference type="InterPro" id="IPR046400">
    <property type="entry name" value="SCS3"/>
</dbReference>
<evidence type="ECO:0000256" key="3">
    <source>
        <dbReference type="ARBA" id="ARBA00006378"/>
    </source>
</evidence>
<keyword evidence="8" id="KW-0805">Transcription regulation</keyword>
<dbReference type="GO" id="GO:0016592">
    <property type="term" value="C:mediator complex"/>
    <property type="evidence" value="ECO:0007669"/>
    <property type="project" value="InterPro"/>
</dbReference>
<name>A0A1E4SHN3_9ASCO</name>
<evidence type="ECO:0000256" key="5">
    <source>
        <dbReference type="ARBA" id="ARBA00022801"/>
    </source>
</evidence>
<dbReference type="RefSeq" id="XP_020064117.1">
    <property type="nucleotide sequence ID" value="XM_020206198.1"/>
</dbReference>
<feature type="transmembrane region" description="Helical" evidence="16">
    <location>
        <begin position="371"/>
        <end position="391"/>
    </location>
</feature>
<evidence type="ECO:0000256" key="9">
    <source>
        <dbReference type="ARBA" id="ARBA00023098"/>
    </source>
</evidence>
<keyword evidence="13" id="KW-0539">Nucleus</keyword>
<keyword evidence="14" id="KW-1208">Phospholipid metabolism</keyword>
<comment type="catalytic activity">
    <reaction evidence="14">
        <text>hexadecanoyl-CoA + H2O = S-hexadecanoyl-4'-phosphopantetheine + adenosine 3',5'-bisphosphate + 2 H(+)</text>
        <dbReference type="Rhea" id="RHEA:50032"/>
        <dbReference type="ChEBI" id="CHEBI:15377"/>
        <dbReference type="ChEBI" id="CHEBI:15378"/>
        <dbReference type="ChEBI" id="CHEBI:57379"/>
        <dbReference type="ChEBI" id="CHEBI:58343"/>
        <dbReference type="ChEBI" id="CHEBI:132018"/>
    </reaction>
</comment>
<dbReference type="PANTHER" id="PTHR23129:SF0">
    <property type="entry name" value="ACYL-COENZYME A DIPHOSPHATASE FITM2"/>
    <property type="match status" value="1"/>
</dbReference>
<feature type="region of interest" description="Disordered" evidence="15">
    <location>
        <begin position="101"/>
        <end position="127"/>
    </location>
</feature>
<dbReference type="PANTHER" id="PTHR23129">
    <property type="entry name" value="ACYL-COENZYME A DIPHOSPHATASE FITM2"/>
    <property type="match status" value="1"/>
</dbReference>
<keyword evidence="9" id="KW-0443">Lipid metabolism</keyword>
<evidence type="ECO:0000256" key="12">
    <source>
        <dbReference type="ARBA" id="ARBA00023163"/>
    </source>
</evidence>
<dbReference type="Pfam" id="PF05669">
    <property type="entry name" value="Med31"/>
    <property type="match status" value="1"/>
</dbReference>
<dbReference type="GO" id="GO:0006355">
    <property type="term" value="P:regulation of DNA-templated transcription"/>
    <property type="evidence" value="ECO:0007669"/>
    <property type="project" value="InterPro"/>
</dbReference>
<dbReference type="GO" id="GO:0140042">
    <property type="term" value="P:lipid droplet formation"/>
    <property type="evidence" value="ECO:0007669"/>
    <property type="project" value="UniProtKB-UniRule"/>
</dbReference>
<keyword evidence="5 14" id="KW-0378">Hydrolase</keyword>
<keyword evidence="14" id="KW-0594">Phospholipid biosynthesis</keyword>
<comment type="catalytic activity">
    <reaction evidence="14">
        <text>(5Z,8Z,11Z,14Z)-eicosatetraenoyl-CoA + H2O = S-(5Z,8Z,11Z,14Z-eicosatetraenoyl)-4'-phosphopantetheine + adenosine 3',5'-bisphosphate + 2 H(+)</text>
        <dbReference type="Rhea" id="RHEA:65568"/>
        <dbReference type="ChEBI" id="CHEBI:15377"/>
        <dbReference type="ChEBI" id="CHEBI:15378"/>
        <dbReference type="ChEBI" id="CHEBI:57368"/>
        <dbReference type="ChEBI" id="CHEBI:58343"/>
        <dbReference type="ChEBI" id="CHEBI:156554"/>
    </reaction>
</comment>
<keyword evidence="10 14" id="KW-0472">Membrane</keyword>
<dbReference type="Gene3D" id="1.10.10.1340">
    <property type="entry name" value="Mediator of RNA polymerase II, submodule Med31 (Soh1)"/>
    <property type="match status" value="1"/>
</dbReference>
<dbReference type="GO" id="GO:0010945">
    <property type="term" value="F:coenzyme A diphosphatase activity"/>
    <property type="evidence" value="ECO:0007669"/>
    <property type="project" value="InterPro"/>
</dbReference>
<dbReference type="OrthoDB" id="5579088at2759"/>
<dbReference type="EC" id="3.6.1.-" evidence="14"/>
<dbReference type="GO" id="GO:0005789">
    <property type="term" value="C:endoplasmic reticulum membrane"/>
    <property type="evidence" value="ECO:0007669"/>
    <property type="project" value="UniProtKB-SubCell"/>
</dbReference>
<keyword evidence="14" id="KW-0444">Lipid biosynthesis</keyword>
<dbReference type="STRING" id="984487.A0A1E4SHN3"/>
<keyword evidence="18" id="KW-1185">Reference proteome</keyword>
<dbReference type="HAMAP" id="MF_03231">
    <property type="entry name" value="SCS3"/>
    <property type="match status" value="1"/>
</dbReference>
<evidence type="ECO:0000256" key="15">
    <source>
        <dbReference type="SAM" id="MobiDB-lite"/>
    </source>
</evidence>
<dbReference type="Pfam" id="PF10261">
    <property type="entry name" value="FIT"/>
    <property type="match status" value="1"/>
</dbReference>
<dbReference type="InterPro" id="IPR008831">
    <property type="entry name" value="Mediator_Med31"/>
</dbReference>
<dbReference type="InterPro" id="IPR038089">
    <property type="entry name" value="Med31_sf"/>
</dbReference>
<evidence type="ECO:0000256" key="8">
    <source>
        <dbReference type="ARBA" id="ARBA00023015"/>
    </source>
</evidence>
<keyword evidence="4 14" id="KW-0812">Transmembrane</keyword>
<evidence type="ECO:0000256" key="11">
    <source>
        <dbReference type="ARBA" id="ARBA00023159"/>
    </source>
</evidence>
<feature type="compositionally biased region" description="Polar residues" evidence="15">
    <location>
        <begin position="102"/>
        <end position="112"/>
    </location>
</feature>
<dbReference type="GeneID" id="30980335"/>
<evidence type="ECO:0000256" key="4">
    <source>
        <dbReference type="ARBA" id="ARBA00022692"/>
    </source>
</evidence>
<proteinExistence type="inferred from homology"/>
<evidence type="ECO:0000313" key="18">
    <source>
        <dbReference type="Proteomes" id="UP000094285"/>
    </source>
</evidence>
<sequence>MTPLIMETLPTRWEIELEFVQSLCNIQYLQYLTQNNYLKDERFIEYLKYLRYWQKPEYAKYLVYPNCLHVLLLLQNKEFRDGLVRVEVVEGLMNEMVGRWAGTNSNGNETQTNGEAEEVAEKEAGNEKKEPIEMALKVSPAELLFLVSFLANFVVGKIVHYFSPDEEVYSYYTNKKNFINQLFVKRGWGWTTLFVAVFYALVLTRSKPAGAKREPMVRVIGAAAVRYALVTLWWVLFTQWCFGLPLMDKIFVWTGGKCEVNSVKEGFEELFEMASHPFNTEAVKSDLQTFTSTVVSSYQCRRLKGSWTGGHDPSGHVFLMIHSSLYMFLEGLPFWASWTQLWNETTKVARQIRHENRWNGIGPYVHSNPHILFVALIGLWWFMLFMTNVYFHSIAEKFVGLLFGYLGIFAVYYAPRWLATETKKNRVD</sequence>
<gene>
    <name evidence="14" type="primary">SCS3</name>
    <name evidence="14" type="synonym">FIT2B</name>
    <name evidence="17" type="ORF">CANTADRAFT_11328</name>
</gene>
<comment type="subcellular location">
    <subcellularLocation>
        <location evidence="2 14">Endoplasmic reticulum membrane</location>
        <topology evidence="2 14">Multi-pass membrane protein</topology>
    </subcellularLocation>
    <subcellularLocation>
        <location evidence="1">Nucleus</location>
    </subcellularLocation>
</comment>
<keyword evidence="6 14" id="KW-0256">Endoplasmic reticulum</keyword>
<keyword evidence="7 14" id="KW-1133">Transmembrane helix</keyword>
<dbReference type="GO" id="GO:0003712">
    <property type="term" value="F:transcription coregulator activity"/>
    <property type="evidence" value="ECO:0007669"/>
    <property type="project" value="InterPro"/>
</dbReference>
<dbReference type="Proteomes" id="UP000094285">
    <property type="component" value="Unassembled WGS sequence"/>
</dbReference>
<comment type="similarity">
    <text evidence="3">Belongs to the Mediator complex subunit 31 family.</text>
</comment>
<reference evidence="18" key="1">
    <citation type="submission" date="2016-05" db="EMBL/GenBank/DDBJ databases">
        <title>Comparative genomics of biotechnologically important yeasts.</title>
        <authorList>
            <consortium name="DOE Joint Genome Institute"/>
            <person name="Riley R."/>
            <person name="Haridas S."/>
            <person name="Wolfe K.H."/>
            <person name="Lopes M.R."/>
            <person name="Hittinger C.T."/>
            <person name="Goker M."/>
            <person name="Salamov A."/>
            <person name="Wisecaver J."/>
            <person name="Long T.M."/>
            <person name="Aerts A.L."/>
            <person name="Barry K."/>
            <person name="Choi C."/>
            <person name="Clum A."/>
            <person name="Coughlan A.Y."/>
            <person name="Deshpande S."/>
            <person name="Douglass A.P."/>
            <person name="Hanson S.J."/>
            <person name="Klenk H.-P."/>
            <person name="Labutti K."/>
            <person name="Lapidus A."/>
            <person name="Lindquist E."/>
            <person name="Lipzen A."/>
            <person name="Meier-Kolthoff J.P."/>
            <person name="Ohm R.A."/>
            <person name="Otillar R.P."/>
            <person name="Pangilinan J."/>
            <person name="Peng Y."/>
            <person name="Rokas A."/>
            <person name="Rosa C.A."/>
            <person name="Scheuner C."/>
            <person name="Sibirny A.A."/>
            <person name="Slot J.C."/>
            <person name="Stielow J.B."/>
            <person name="Sun H."/>
            <person name="Kurtzman C.P."/>
            <person name="Blackwell M."/>
            <person name="Grigoriev I.V."/>
            <person name="Jeffries T.W."/>
        </authorList>
    </citation>
    <scope>NUCLEOTIDE SEQUENCE [LARGE SCALE GENOMIC DNA]</scope>
    <source>
        <strain evidence="18">NRRL Y-17324</strain>
    </source>
</reference>
<comment type="catalytic activity">
    <reaction evidence="14">
        <text>(9Z)-octadecenoyl-CoA + H2O = S-(9Z-octadecenoyl)-4'-phosphopantetheine + adenosine 3',5'-bisphosphate + 2 H(+)</text>
        <dbReference type="Rhea" id="RHEA:65564"/>
        <dbReference type="ChEBI" id="CHEBI:15377"/>
        <dbReference type="ChEBI" id="CHEBI:15378"/>
        <dbReference type="ChEBI" id="CHEBI:57387"/>
        <dbReference type="ChEBI" id="CHEBI:58343"/>
        <dbReference type="ChEBI" id="CHEBI:156553"/>
    </reaction>
</comment>
<organism evidence="17 18">
    <name type="scientific">Suhomyces tanzawaensis NRRL Y-17324</name>
    <dbReference type="NCBI Taxonomy" id="984487"/>
    <lineage>
        <taxon>Eukaryota</taxon>
        <taxon>Fungi</taxon>
        <taxon>Dikarya</taxon>
        <taxon>Ascomycota</taxon>
        <taxon>Saccharomycotina</taxon>
        <taxon>Pichiomycetes</taxon>
        <taxon>Debaryomycetaceae</taxon>
        <taxon>Suhomyces</taxon>
    </lineage>
</organism>
<evidence type="ECO:0000256" key="10">
    <source>
        <dbReference type="ARBA" id="ARBA00023136"/>
    </source>
</evidence>
<feature type="active site" evidence="14">
    <location>
        <position position="316"/>
    </location>
</feature>
<evidence type="ECO:0000256" key="2">
    <source>
        <dbReference type="ARBA" id="ARBA00004477"/>
    </source>
</evidence>
<protein>
    <recommendedName>
        <fullName evidence="14">Acyl-coenzyme A diphosphatase SCS3</fullName>
        <ecNumber evidence="14">3.6.1.-</ecNumber>
    </recommendedName>
    <alternativeName>
        <fullName evidence="14">FIT family protein SCS3</fullName>
    </alternativeName>
</protein>
<evidence type="ECO:0000256" key="13">
    <source>
        <dbReference type="ARBA" id="ARBA00023242"/>
    </source>
</evidence>
<dbReference type="EMBL" id="KV453912">
    <property type="protein sequence ID" value="ODV78995.1"/>
    <property type="molecule type" value="Genomic_DNA"/>
</dbReference>
<keyword evidence="12" id="KW-0804">Transcription</keyword>
<evidence type="ECO:0000256" key="16">
    <source>
        <dbReference type="SAM" id="Phobius"/>
    </source>
</evidence>
<comment type="function">
    <text evidence="14">Fatty acyl-coenzyme A (CoA) diphosphatase that hydrolyzes fatty acyl-CoA to yield acyl-4'-phosphopantetheine and adenosine 3',5'-bisphosphate. Preferentially hydrolyzes unsaturated long-chain acyl-CoA substrates in the endoplasmic reticulum (ER) lumen. This catalytic activity is required for maintaining ER structure and for lipid droplets (LDs) biogenesis, which are lipid storage organelles involved in maintaining lipid and energy homeostasis. May directly bind to diacylglycerol (DAGs) and triacylglycerol, which is also important for LD biogenesis. May support directional budding of nacent LDs from the ER into the cytosol by reducing DAG levels at sites of LD formation. May play a role in the regulation of cell morphology and cytoskeletal organization. Involved in phospholipid biosynthesis.</text>
</comment>
<evidence type="ECO:0000256" key="14">
    <source>
        <dbReference type="HAMAP-Rule" id="MF_03231"/>
    </source>
</evidence>